<dbReference type="PANTHER" id="PTHR30614:SF0">
    <property type="entry name" value="L-CYSTINE TRANSPORT SYSTEM PERMEASE PROTEIN TCYL"/>
    <property type="match status" value="1"/>
</dbReference>
<comment type="similarity">
    <text evidence="8">Belongs to the binding-protein-dependent transport system permease family.</text>
</comment>
<evidence type="ECO:0000313" key="10">
    <source>
        <dbReference type="EMBL" id="NYD53077.1"/>
    </source>
</evidence>
<evidence type="ECO:0000256" key="2">
    <source>
        <dbReference type="ARBA" id="ARBA00022448"/>
    </source>
</evidence>
<evidence type="ECO:0000256" key="8">
    <source>
        <dbReference type="RuleBase" id="RU363032"/>
    </source>
</evidence>
<reference evidence="10 11" key="1">
    <citation type="submission" date="2020-07" db="EMBL/GenBank/DDBJ databases">
        <title>Sequencing the genomes of 1000 actinobacteria strains.</title>
        <authorList>
            <person name="Klenk H.-P."/>
        </authorList>
    </citation>
    <scope>NUCLEOTIDE SEQUENCE [LARGE SCALE GENOMIC DNA]</scope>
    <source>
        <strain evidence="10 11">DSM 22185</strain>
    </source>
</reference>
<keyword evidence="4 8" id="KW-0812">Transmembrane</keyword>
<dbReference type="GO" id="GO:0043190">
    <property type="term" value="C:ATP-binding cassette (ABC) transporter complex"/>
    <property type="evidence" value="ECO:0007669"/>
    <property type="project" value="InterPro"/>
</dbReference>
<evidence type="ECO:0000313" key="11">
    <source>
        <dbReference type="Proteomes" id="UP000552045"/>
    </source>
</evidence>
<dbReference type="Pfam" id="PF00528">
    <property type="entry name" value="BPD_transp_1"/>
    <property type="match status" value="1"/>
</dbReference>
<dbReference type="PANTHER" id="PTHR30614">
    <property type="entry name" value="MEMBRANE COMPONENT OF AMINO ACID ABC TRANSPORTER"/>
    <property type="match status" value="1"/>
</dbReference>
<feature type="transmembrane region" description="Helical" evidence="8">
    <location>
        <begin position="186"/>
        <end position="208"/>
    </location>
</feature>
<feature type="transmembrane region" description="Helical" evidence="8">
    <location>
        <begin position="20"/>
        <end position="47"/>
    </location>
</feature>
<dbReference type="CDD" id="cd06261">
    <property type="entry name" value="TM_PBP2"/>
    <property type="match status" value="1"/>
</dbReference>
<keyword evidence="5" id="KW-0029">Amino-acid transport</keyword>
<dbReference type="Gene3D" id="1.10.3720.10">
    <property type="entry name" value="MetI-like"/>
    <property type="match status" value="1"/>
</dbReference>
<proteinExistence type="inferred from homology"/>
<protein>
    <submittedName>
        <fullName evidence="10">Polar amino acid transport system permease protein</fullName>
    </submittedName>
</protein>
<evidence type="ECO:0000259" key="9">
    <source>
        <dbReference type="PROSITE" id="PS50928"/>
    </source>
</evidence>
<comment type="subcellular location">
    <subcellularLocation>
        <location evidence="1 8">Cell membrane</location>
        <topology evidence="1 8">Multi-pass membrane protein</topology>
    </subcellularLocation>
</comment>
<comment type="caution">
    <text evidence="10">The sequence shown here is derived from an EMBL/GenBank/DDBJ whole genome shotgun (WGS) entry which is preliminary data.</text>
</comment>
<dbReference type="AlphaFoldDB" id="A0A7Y9JKX7"/>
<dbReference type="Proteomes" id="UP000552045">
    <property type="component" value="Unassembled WGS sequence"/>
</dbReference>
<dbReference type="SUPFAM" id="SSF161098">
    <property type="entry name" value="MetI-like"/>
    <property type="match status" value="1"/>
</dbReference>
<name>A0A7Y9JKX7_9MICO</name>
<evidence type="ECO:0000256" key="4">
    <source>
        <dbReference type="ARBA" id="ARBA00022692"/>
    </source>
</evidence>
<feature type="domain" description="ABC transmembrane type-1" evidence="9">
    <location>
        <begin position="24"/>
        <end position="208"/>
    </location>
</feature>
<dbReference type="InterPro" id="IPR014341">
    <property type="entry name" value="Ectoine_EhuD"/>
</dbReference>
<dbReference type="RefSeq" id="WP_179430340.1">
    <property type="nucleotide sequence ID" value="NZ_BAABLC010000003.1"/>
</dbReference>
<evidence type="ECO:0000256" key="5">
    <source>
        <dbReference type="ARBA" id="ARBA00022970"/>
    </source>
</evidence>
<keyword evidence="11" id="KW-1185">Reference proteome</keyword>
<dbReference type="GO" id="GO:0006865">
    <property type="term" value="P:amino acid transport"/>
    <property type="evidence" value="ECO:0007669"/>
    <property type="project" value="UniProtKB-KW"/>
</dbReference>
<keyword evidence="7 8" id="KW-0472">Membrane</keyword>
<keyword evidence="6 8" id="KW-1133">Transmembrane helix</keyword>
<dbReference type="InterPro" id="IPR043429">
    <property type="entry name" value="ArtM/GltK/GlnP/TcyL/YhdX-like"/>
</dbReference>
<keyword evidence="3" id="KW-1003">Cell membrane</keyword>
<keyword evidence="2 8" id="KW-0813">Transport</keyword>
<organism evidence="10 11">
    <name type="scientific">Microbacterium pseudoresistens</name>
    <dbReference type="NCBI Taxonomy" id="640634"/>
    <lineage>
        <taxon>Bacteria</taxon>
        <taxon>Bacillati</taxon>
        <taxon>Actinomycetota</taxon>
        <taxon>Actinomycetes</taxon>
        <taxon>Micrococcales</taxon>
        <taxon>Microbacteriaceae</taxon>
        <taxon>Microbacterium</taxon>
    </lineage>
</organism>
<dbReference type="PROSITE" id="PS50928">
    <property type="entry name" value="ABC_TM1"/>
    <property type="match status" value="1"/>
</dbReference>
<dbReference type="GO" id="GO:0022857">
    <property type="term" value="F:transmembrane transporter activity"/>
    <property type="evidence" value="ECO:0007669"/>
    <property type="project" value="InterPro"/>
</dbReference>
<dbReference type="InterPro" id="IPR035906">
    <property type="entry name" value="MetI-like_sf"/>
</dbReference>
<dbReference type="EMBL" id="JACCBH010000001">
    <property type="protein sequence ID" value="NYD53077.1"/>
    <property type="molecule type" value="Genomic_DNA"/>
</dbReference>
<feature type="transmembrane region" description="Helical" evidence="8">
    <location>
        <begin position="59"/>
        <end position="83"/>
    </location>
</feature>
<dbReference type="InterPro" id="IPR010065">
    <property type="entry name" value="AA_ABC_transptr_permease_3TM"/>
</dbReference>
<dbReference type="NCBIfam" id="TIGR03003">
    <property type="entry name" value="ectoine_ehuD"/>
    <property type="match status" value="1"/>
</dbReference>
<evidence type="ECO:0000256" key="7">
    <source>
        <dbReference type="ARBA" id="ARBA00023136"/>
    </source>
</evidence>
<sequence>MIDDSLWNWQHVWAALPDMLWKFLTVTLLVTVVGSAIAALLGLLIALARRTAPRPIAAVLTFVMNFVRMTPLVVQLLFIYFAFTSIDPLVIGIVVFGVHYATYMAEVYRAGIDSIPVGQWEATTALSMSRRRTWVAVIIPQAVRATAPALGNYVISMFKETPFLATITVVDMLGAAQTYGGNHFRYIEVITMAGILFLVASYPTSLLVTRLEKRLAYH</sequence>
<evidence type="ECO:0000256" key="6">
    <source>
        <dbReference type="ARBA" id="ARBA00022989"/>
    </source>
</evidence>
<evidence type="ECO:0000256" key="1">
    <source>
        <dbReference type="ARBA" id="ARBA00004651"/>
    </source>
</evidence>
<gene>
    <name evidence="10" type="ORF">BKA02_000132</name>
</gene>
<dbReference type="NCBIfam" id="TIGR01726">
    <property type="entry name" value="HEQRo_perm_3TM"/>
    <property type="match status" value="1"/>
</dbReference>
<accession>A0A7Y9JKX7</accession>
<evidence type="ECO:0000256" key="3">
    <source>
        <dbReference type="ARBA" id="ARBA00022475"/>
    </source>
</evidence>
<dbReference type="InterPro" id="IPR000515">
    <property type="entry name" value="MetI-like"/>
</dbReference>